<comment type="caution">
    <text evidence="4">The sequence shown here is derived from an EMBL/GenBank/DDBJ whole genome shotgun (WGS) entry which is preliminary data.</text>
</comment>
<feature type="chain" id="PRO_5015575790" evidence="2">
    <location>
        <begin position="29"/>
        <end position="257"/>
    </location>
</feature>
<reference evidence="4 5" key="1">
    <citation type="submission" date="2018-04" db="EMBL/GenBank/DDBJ databases">
        <title>Genomic Encyclopedia of Archaeal and Bacterial Type Strains, Phase II (KMG-II): from individual species to whole genera.</title>
        <authorList>
            <person name="Goeker M."/>
        </authorList>
    </citation>
    <scope>NUCLEOTIDE SEQUENCE [LARGE SCALE GENOMIC DNA]</scope>
    <source>
        <strain evidence="4 5">DSM 45169</strain>
    </source>
</reference>
<dbReference type="Proteomes" id="UP000241639">
    <property type="component" value="Unassembled WGS sequence"/>
</dbReference>
<keyword evidence="2" id="KW-0732">Signal</keyword>
<dbReference type="InterPro" id="IPR014258">
    <property type="entry name" value="CAP_domain_YkwD-like"/>
</dbReference>
<dbReference type="EMBL" id="PZZP01000001">
    <property type="protein sequence ID" value="PTM59013.1"/>
    <property type="molecule type" value="Genomic_DNA"/>
</dbReference>
<proteinExistence type="predicted"/>
<dbReference type="InterPro" id="IPR035940">
    <property type="entry name" value="CAP_sf"/>
</dbReference>
<dbReference type="CDD" id="cd05379">
    <property type="entry name" value="CAP_bacterial"/>
    <property type="match status" value="1"/>
</dbReference>
<dbReference type="PANTHER" id="PTHR31157:SF1">
    <property type="entry name" value="SCP DOMAIN-CONTAINING PROTEIN"/>
    <property type="match status" value="1"/>
</dbReference>
<feature type="region of interest" description="Disordered" evidence="1">
    <location>
        <begin position="71"/>
        <end position="127"/>
    </location>
</feature>
<keyword evidence="5" id="KW-1185">Reference proteome</keyword>
<protein>
    <submittedName>
        <fullName evidence="4">Putative YkwD family protein</fullName>
    </submittedName>
</protein>
<dbReference type="InterPro" id="IPR014044">
    <property type="entry name" value="CAP_dom"/>
</dbReference>
<feature type="compositionally biased region" description="Basic and acidic residues" evidence="1">
    <location>
        <begin position="77"/>
        <end position="88"/>
    </location>
</feature>
<dbReference type="AlphaFoldDB" id="A0A2T4ZAU0"/>
<evidence type="ECO:0000256" key="1">
    <source>
        <dbReference type="SAM" id="MobiDB-lite"/>
    </source>
</evidence>
<accession>A0A2T4ZAU0</accession>
<evidence type="ECO:0000313" key="4">
    <source>
        <dbReference type="EMBL" id="PTM59013.1"/>
    </source>
</evidence>
<dbReference type="NCBIfam" id="TIGR02909">
    <property type="entry name" value="spore_YkwD"/>
    <property type="match status" value="1"/>
</dbReference>
<evidence type="ECO:0000259" key="3">
    <source>
        <dbReference type="Pfam" id="PF00188"/>
    </source>
</evidence>
<feature type="compositionally biased region" description="Polar residues" evidence="1">
    <location>
        <begin position="114"/>
        <end position="125"/>
    </location>
</feature>
<gene>
    <name evidence="4" type="ORF">C8J48_1613</name>
</gene>
<dbReference type="SUPFAM" id="SSF55797">
    <property type="entry name" value="PR-1-like"/>
    <property type="match status" value="1"/>
</dbReference>
<dbReference type="RefSeq" id="WP_107725744.1">
    <property type="nucleotide sequence ID" value="NZ_PZZP01000001.1"/>
</dbReference>
<evidence type="ECO:0000313" key="5">
    <source>
        <dbReference type="Proteomes" id="UP000241639"/>
    </source>
</evidence>
<dbReference type="Gene3D" id="3.40.33.10">
    <property type="entry name" value="CAP"/>
    <property type="match status" value="1"/>
</dbReference>
<evidence type="ECO:0000256" key="2">
    <source>
        <dbReference type="SAM" id="SignalP"/>
    </source>
</evidence>
<dbReference type="OrthoDB" id="9783944at2"/>
<name>A0A2T4ZAU0_9BACL</name>
<feature type="domain" description="SCP" evidence="3">
    <location>
        <begin position="139"/>
        <end position="254"/>
    </location>
</feature>
<organism evidence="4 5">
    <name type="scientific">Desmospora activa DSM 45169</name>
    <dbReference type="NCBI Taxonomy" id="1121389"/>
    <lineage>
        <taxon>Bacteria</taxon>
        <taxon>Bacillati</taxon>
        <taxon>Bacillota</taxon>
        <taxon>Bacilli</taxon>
        <taxon>Bacillales</taxon>
        <taxon>Thermoactinomycetaceae</taxon>
        <taxon>Desmospora</taxon>
    </lineage>
</organism>
<dbReference type="Pfam" id="PF00188">
    <property type="entry name" value="CAP"/>
    <property type="match status" value="1"/>
</dbReference>
<sequence>MKLYWKKAVTAIALIGLLTLGFSSQTEAATQKEQGGIESWLSQSLFDIQTQWIQIEDSQWASLLKELAQAETNQTAKPEESPAKEKPAKPKQQPSAEGNSQSKPASGSEKAATPSENESGSSVESKVSDIQPIEVEVVKLVNQEREQRGLKPLQADAKLSKVARDKSQDMIDNHYFSHDSPRYGSPFDMMKAYGISYRSAAENIAAGQTSAKQVVDGWMNSDGHRANILNPDLDTIGVGYAKGGSYGHYWTQMFIQR</sequence>
<dbReference type="PANTHER" id="PTHR31157">
    <property type="entry name" value="SCP DOMAIN-CONTAINING PROTEIN"/>
    <property type="match status" value="1"/>
</dbReference>
<feature type="signal peptide" evidence="2">
    <location>
        <begin position="1"/>
        <end position="28"/>
    </location>
</feature>